<keyword evidence="1" id="KW-0812">Transmembrane</keyword>
<evidence type="ECO:0000313" key="2">
    <source>
        <dbReference type="EMBL" id="GAA4035145.1"/>
    </source>
</evidence>
<dbReference type="RefSeq" id="WP_344696350.1">
    <property type="nucleotide sequence ID" value="NZ_BAABBR010000001.1"/>
</dbReference>
<feature type="transmembrane region" description="Helical" evidence="1">
    <location>
        <begin position="46"/>
        <end position="64"/>
    </location>
</feature>
<keyword evidence="3" id="KW-1185">Reference proteome</keyword>
<comment type="caution">
    <text evidence="2">The sequence shown here is derived from an EMBL/GenBank/DDBJ whole genome shotgun (WGS) entry which is preliminary data.</text>
</comment>
<organism evidence="2 3">
    <name type="scientific">Sphingomonas rosea</name>
    <dbReference type="NCBI Taxonomy" id="335605"/>
    <lineage>
        <taxon>Bacteria</taxon>
        <taxon>Pseudomonadati</taxon>
        <taxon>Pseudomonadota</taxon>
        <taxon>Alphaproteobacteria</taxon>
        <taxon>Sphingomonadales</taxon>
        <taxon>Sphingomonadaceae</taxon>
        <taxon>Sphingomonas</taxon>
    </lineage>
</organism>
<keyword evidence="1" id="KW-1133">Transmembrane helix</keyword>
<evidence type="ECO:0000313" key="3">
    <source>
        <dbReference type="Proteomes" id="UP001424459"/>
    </source>
</evidence>
<sequence>MHRPQAAMLPFSVRFGGKHPLRFGTGRRWLLDWAQKQVSSGLSPDVRLFAGAYAAGFLVVSLFIA</sequence>
<dbReference type="EMBL" id="BAABBR010000001">
    <property type="protein sequence ID" value="GAA4035145.1"/>
    <property type="molecule type" value="Genomic_DNA"/>
</dbReference>
<keyword evidence="1" id="KW-0472">Membrane</keyword>
<protein>
    <submittedName>
        <fullName evidence="2">Uncharacterized protein</fullName>
    </submittedName>
</protein>
<evidence type="ECO:0000256" key="1">
    <source>
        <dbReference type="SAM" id="Phobius"/>
    </source>
</evidence>
<reference evidence="3" key="1">
    <citation type="journal article" date="2019" name="Int. J. Syst. Evol. Microbiol.">
        <title>The Global Catalogue of Microorganisms (GCM) 10K type strain sequencing project: providing services to taxonomists for standard genome sequencing and annotation.</title>
        <authorList>
            <consortium name="The Broad Institute Genomics Platform"/>
            <consortium name="The Broad Institute Genome Sequencing Center for Infectious Disease"/>
            <person name="Wu L."/>
            <person name="Ma J."/>
        </authorList>
    </citation>
    <scope>NUCLEOTIDE SEQUENCE [LARGE SCALE GENOMIC DNA]</scope>
    <source>
        <strain evidence="3">JCM 17564</strain>
    </source>
</reference>
<name>A0ABP7U3Q4_9SPHN</name>
<proteinExistence type="predicted"/>
<accession>A0ABP7U3Q4</accession>
<dbReference type="Proteomes" id="UP001424459">
    <property type="component" value="Unassembled WGS sequence"/>
</dbReference>
<gene>
    <name evidence="2" type="ORF">GCM10022281_14330</name>
</gene>